<comment type="caution">
    <text evidence="2">The sequence shown here is derived from an EMBL/GenBank/DDBJ whole genome shotgun (WGS) entry which is preliminary data.</text>
</comment>
<dbReference type="EMBL" id="JAZGQO010000009">
    <property type="protein sequence ID" value="KAK6178398.1"/>
    <property type="molecule type" value="Genomic_DNA"/>
</dbReference>
<feature type="compositionally biased region" description="Polar residues" evidence="1">
    <location>
        <begin position="105"/>
        <end position="115"/>
    </location>
</feature>
<organism evidence="2 3">
    <name type="scientific">Patella caerulea</name>
    <name type="common">Rayed Mediterranean limpet</name>
    <dbReference type="NCBI Taxonomy" id="87958"/>
    <lineage>
        <taxon>Eukaryota</taxon>
        <taxon>Metazoa</taxon>
        <taxon>Spiralia</taxon>
        <taxon>Lophotrochozoa</taxon>
        <taxon>Mollusca</taxon>
        <taxon>Gastropoda</taxon>
        <taxon>Patellogastropoda</taxon>
        <taxon>Patelloidea</taxon>
        <taxon>Patellidae</taxon>
        <taxon>Patella</taxon>
    </lineage>
</organism>
<accession>A0AAN8JLV2</accession>
<evidence type="ECO:0000313" key="2">
    <source>
        <dbReference type="EMBL" id="KAK6178398.1"/>
    </source>
</evidence>
<evidence type="ECO:0000256" key="1">
    <source>
        <dbReference type="SAM" id="MobiDB-lite"/>
    </source>
</evidence>
<gene>
    <name evidence="2" type="ORF">SNE40_013193</name>
</gene>
<proteinExistence type="predicted"/>
<feature type="region of interest" description="Disordered" evidence="1">
    <location>
        <begin position="96"/>
        <end position="115"/>
    </location>
</feature>
<protein>
    <submittedName>
        <fullName evidence="2">Uncharacterized protein</fullName>
    </submittedName>
</protein>
<dbReference type="AlphaFoldDB" id="A0AAN8JLV2"/>
<keyword evidence="3" id="KW-1185">Reference proteome</keyword>
<name>A0AAN8JLV2_PATCE</name>
<evidence type="ECO:0000313" key="3">
    <source>
        <dbReference type="Proteomes" id="UP001347796"/>
    </source>
</evidence>
<sequence>MDITDDNSRIMYLPLEDLNSGLLSKLGNVRLLMVPKDDRTAYSSLLGDDSDWMMAEKSKPRSPPVSPHIQWHHPAFGFKQRSNDETAKYRHKFKYSQRDSEITENKTPQRSPSFRTTSDKIYDHIHHNIQSSNLLPDTVSHSVKHRADKIKRQLFSKGESSNSDDIDTVNNLLSFIESRTTTSRSPSTVTPNHLASSFSHAHHCSCDGLHRNLKRQKLDDVCSTQQSDVHSQTNLNCTCSVMAEHYLQMAEAAYKNIRRKDSSPASFEQFKRELCQTNDILKESVDILTDMKKMCKHMVTNNS</sequence>
<reference evidence="2 3" key="1">
    <citation type="submission" date="2024-01" db="EMBL/GenBank/DDBJ databases">
        <title>The genome of the rayed Mediterranean limpet Patella caerulea (Linnaeus, 1758).</title>
        <authorList>
            <person name="Anh-Thu Weber A."/>
            <person name="Halstead-Nussloch G."/>
        </authorList>
    </citation>
    <scope>NUCLEOTIDE SEQUENCE [LARGE SCALE GENOMIC DNA]</scope>
    <source>
        <strain evidence="2">AATW-2023a</strain>
        <tissue evidence="2">Whole specimen</tissue>
    </source>
</reference>
<dbReference type="Proteomes" id="UP001347796">
    <property type="component" value="Unassembled WGS sequence"/>
</dbReference>